<dbReference type="EMBL" id="VTPC01021005">
    <property type="protein sequence ID" value="KAF2891850.1"/>
    <property type="molecule type" value="Genomic_DNA"/>
</dbReference>
<keyword evidence="3" id="KW-1185">Reference proteome</keyword>
<comment type="caution">
    <text evidence="2">The sequence shown here is derived from an EMBL/GenBank/DDBJ whole genome shotgun (WGS) entry which is preliminary data.</text>
</comment>
<sequence length="108" mass="11461">MPNTYICKANAKPRGLWTSNNLQSAINVVKSGIMGLNEAAENSSQPGPSGEQISQKRTPEDSSSVPAISPGKALDLVSPVPIIALAAKRARRQIAGVFRSMHHQATKN</sequence>
<dbReference type="AlphaFoldDB" id="A0A8K0CYX2"/>
<proteinExistence type="predicted"/>
<protein>
    <submittedName>
        <fullName evidence="2">Uncharacterized protein</fullName>
    </submittedName>
</protein>
<feature type="region of interest" description="Disordered" evidence="1">
    <location>
        <begin position="38"/>
        <end position="72"/>
    </location>
</feature>
<name>A0A8K0CYX2_IGNLU</name>
<feature type="compositionally biased region" description="Polar residues" evidence="1">
    <location>
        <begin position="40"/>
        <end position="66"/>
    </location>
</feature>
<dbReference type="Proteomes" id="UP000801492">
    <property type="component" value="Unassembled WGS sequence"/>
</dbReference>
<evidence type="ECO:0000256" key="1">
    <source>
        <dbReference type="SAM" id="MobiDB-lite"/>
    </source>
</evidence>
<accession>A0A8K0CYX2</accession>
<gene>
    <name evidence="2" type="ORF">ILUMI_14323</name>
</gene>
<dbReference type="OrthoDB" id="6778796at2759"/>
<organism evidence="2 3">
    <name type="scientific">Ignelater luminosus</name>
    <name type="common">Cucubano</name>
    <name type="synonym">Pyrophorus luminosus</name>
    <dbReference type="NCBI Taxonomy" id="2038154"/>
    <lineage>
        <taxon>Eukaryota</taxon>
        <taxon>Metazoa</taxon>
        <taxon>Ecdysozoa</taxon>
        <taxon>Arthropoda</taxon>
        <taxon>Hexapoda</taxon>
        <taxon>Insecta</taxon>
        <taxon>Pterygota</taxon>
        <taxon>Neoptera</taxon>
        <taxon>Endopterygota</taxon>
        <taxon>Coleoptera</taxon>
        <taxon>Polyphaga</taxon>
        <taxon>Elateriformia</taxon>
        <taxon>Elateroidea</taxon>
        <taxon>Elateridae</taxon>
        <taxon>Agrypninae</taxon>
        <taxon>Pyrophorini</taxon>
        <taxon>Ignelater</taxon>
    </lineage>
</organism>
<evidence type="ECO:0000313" key="3">
    <source>
        <dbReference type="Proteomes" id="UP000801492"/>
    </source>
</evidence>
<reference evidence="2" key="1">
    <citation type="submission" date="2019-08" db="EMBL/GenBank/DDBJ databases">
        <title>The genome of the North American firefly Photinus pyralis.</title>
        <authorList>
            <consortium name="Photinus pyralis genome working group"/>
            <person name="Fallon T.R."/>
            <person name="Sander Lower S.E."/>
            <person name="Weng J.-K."/>
        </authorList>
    </citation>
    <scope>NUCLEOTIDE SEQUENCE</scope>
    <source>
        <strain evidence="2">TRF0915ILg1</strain>
        <tissue evidence="2">Whole body</tissue>
    </source>
</reference>
<evidence type="ECO:0000313" key="2">
    <source>
        <dbReference type="EMBL" id="KAF2891850.1"/>
    </source>
</evidence>